<dbReference type="Proteomes" id="UP000237271">
    <property type="component" value="Unassembled WGS sequence"/>
</dbReference>
<reference evidence="1 2" key="1">
    <citation type="journal article" date="2017" name="Genome Biol. Evol.">
        <title>Phytophthora megakarya and P. palmivora, closely related causal agents of cacao black pod rot, underwent increases in genome sizes and gene numbers by different mechanisms.</title>
        <authorList>
            <person name="Ali S.S."/>
            <person name="Shao J."/>
            <person name="Lary D.J."/>
            <person name="Kronmiller B."/>
            <person name="Shen D."/>
            <person name="Strem M.D."/>
            <person name="Amoako-Attah I."/>
            <person name="Akrofi A.Y."/>
            <person name="Begoude B.A."/>
            <person name="Ten Hoopen G.M."/>
            <person name="Coulibaly K."/>
            <person name="Kebe B.I."/>
            <person name="Melnick R.L."/>
            <person name="Guiltinan M.J."/>
            <person name="Tyler B.M."/>
            <person name="Meinhardt L.W."/>
            <person name="Bailey B.A."/>
        </authorList>
    </citation>
    <scope>NUCLEOTIDE SEQUENCE [LARGE SCALE GENOMIC DNA]</scope>
    <source>
        <strain evidence="2">sbr112.9</strain>
    </source>
</reference>
<dbReference type="PANTHER" id="PTHR47169">
    <property type="entry name" value="OS01G0541250 PROTEIN"/>
    <property type="match status" value="1"/>
</dbReference>
<sequence length="197" mass="22406">MCPNPAAEASTSCRRRCFLQRLLDQAIKANWLRREKWRPILIQQDNAKPHVSPFDPDIVAAGTEGGWNIRLLFQPPNSPDMNCLDLGLSASLQVKQHREVVTGIEGRIESVQSAYMETDDVAQDNIFLTLQACMVCVLRDGDGNQYKIPHMNKAKQRREKKLPVSIICDRDAYDNAVEILRKANRDSLHLFQFSNTN</sequence>
<evidence type="ECO:0000313" key="2">
    <source>
        <dbReference type="Proteomes" id="UP000237271"/>
    </source>
</evidence>
<dbReference type="PANTHER" id="PTHR47169:SF2">
    <property type="entry name" value="OS01G0541250 PROTEIN"/>
    <property type="match status" value="1"/>
</dbReference>
<keyword evidence="2" id="KW-1185">Reference proteome</keyword>
<evidence type="ECO:0000313" key="1">
    <source>
        <dbReference type="EMBL" id="POM64464.1"/>
    </source>
</evidence>
<dbReference type="InterPro" id="IPR036397">
    <property type="entry name" value="RNaseH_sf"/>
</dbReference>
<dbReference type="EMBL" id="NCKW01011098">
    <property type="protein sequence ID" value="POM64464.1"/>
    <property type="molecule type" value="Genomic_DNA"/>
</dbReference>
<dbReference type="OrthoDB" id="168403at2759"/>
<comment type="caution">
    <text evidence="1">The sequence shown here is derived from an EMBL/GenBank/DDBJ whole genome shotgun (WGS) entry which is preliminary data.</text>
</comment>
<dbReference type="Gene3D" id="3.30.420.10">
    <property type="entry name" value="Ribonuclease H-like superfamily/Ribonuclease H"/>
    <property type="match status" value="1"/>
</dbReference>
<dbReference type="AlphaFoldDB" id="A0A2P4XG10"/>
<dbReference type="GO" id="GO:0003676">
    <property type="term" value="F:nucleic acid binding"/>
    <property type="evidence" value="ECO:0007669"/>
    <property type="project" value="InterPro"/>
</dbReference>
<organism evidence="1 2">
    <name type="scientific">Phytophthora palmivora</name>
    <dbReference type="NCBI Taxonomy" id="4796"/>
    <lineage>
        <taxon>Eukaryota</taxon>
        <taxon>Sar</taxon>
        <taxon>Stramenopiles</taxon>
        <taxon>Oomycota</taxon>
        <taxon>Peronosporomycetes</taxon>
        <taxon>Peronosporales</taxon>
        <taxon>Peronosporaceae</taxon>
        <taxon>Phytophthora</taxon>
    </lineage>
</organism>
<name>A0A2P4XG10_9STRA</name>
<gene>
    <name evidence="1" type="ORF">PHPALM_20002</name>
</gene>
<protein>
    <submittedName>
        <fullName evidence="1">Uncharacterized protein</fullName>
    </submittedName>
</protein>
<accession>A0A2P4XG10</accession>
<proteinExistence type="predicted"/>